<dbReference type="GO" id="GO:0016787">
    <property type="term" value="F:hydrolase activity"/>
    <property type="evidence" value="ECO:0007669"/>
    <property type="project" value="UniProtKB-KW"/>
</dbReference>
<dbReference type="EMBL" id="JACHWZ010000010">
    <property type="protein sequence ID" value="MBB3061644.1"/>
    <property type="molecule type" value="Genomic_DNA"/>
</dbReference>
<evidence type="ECO:0000256" key="1">
    <source>
        <dbReference type="SAM" id="MobiDB-lite"/>
    </source>
</evidence>
<sequence>MKSIWIVCAVVLLAAGCDRREPSPTTEKPQAPADLATQPEPEPEPLQLPGVERLLDLRGGRSPGDYIEAVEKFIRDNTDLQVIVGKGWDAAAFGDAPPHKAQLDQVNDLIPIVLFSRDHRSIWANSEALAAAGINDDTPDPEGGVIEKADNGLPTGLLRGSAVQLIEKIIPKPAAGSAP</sequence>
<keyword evidence="3" id="KW-0378">Hydrolase</keyword>
<evidence type="ECO:0000259" key="2">
    <source>
        <dbReference type="Pfam" id="PF07969"/>
    </source>
</evidence>
<feature type="region of interest" description="Disordered" evidence="1">
    <location>
        <begin position="19"/>
        <end position="47"/>
    </location>
</feature>
<comment type="caution">
    <text evidence="3">The sequence shown here is derived from an EMBL/GenBank/DDBJ whole genome shotgun (WGS) entry which is preliminary data.</text>
</comment>
<protein>
    <submittedName>
        <fullName evidence="3">Putative amidohydrolase YtcJ</fullName>
    </submittedName>
</protein>
<reference evidence="3 4" key="1">
    <citation type="submission" date="2020-08" db="EMBL/GenBank/DDBJ databases">
        <title>Genomic Encyclopedia of Type Strains, Phase III (KMG-III): the genomes of soil and plant-associated and newly described type strains.</title>
        <authorList>
            <person name="Whitman W."/>
        </authorList>
    </citation>
    <scope>NUCLEOTIDE SEQUENCE [LARGE SCALE GENOMIC DNA]</scope>
    <source>
        <strain evidence="3 4">CECT 8799</strain>
    </source>
</reference>
<feature type="domain" description="Amidohydrolase 3" evidence="2">
    <location>
        <begin position="53"/>
        <end position="172"/>
    </location>
</feature>
<dbReference type="InterPro" id="IPR013108">
    <property type="entry name" value="Amidohydro_3"/>
</dbReference>
<proteinExistence type="predicted"/>
<evidence type="ECO:0000313" key="3">
    <source>
        <dbReference type="EMBL" id="MBB3061644.1"/>
    </source>
</evidence>
<organism evidence="3 4">
    <name type="scientific">Microbulbifer rhizosphaerae</name>
    <dbReference type="NCBI Taxonomy" id="1562603"/>
    <lineage>
        <taxon>Bacteria</taxon>
        <taxon>Pseudomonadati</taxon>
        <taxon>Pseudomonadota</taxon>
        <taxon>Gammaproteobacteria</taxon>
        <taxon>Cellvibrionales</taxon>
        <taxon>Microbulbiferaceae</taxon>
        <taxon>Microbulbifer</taxon>
    </lineage>
</organism>
<dbReference type="PANTHER" id="PTHR22642">
    <property type="entry name" value="IMIDAZOLONEPROPIONASE"/>
    <property type="match status" value="1"/>
</dbReference>
<evidence type="ECO:0000313" key="4">
    <source>
        <dbReference type="Proteomes" id="UP000535937"/>
    </source>
</evidence>
<dbReference type="PANTHER" id="PTHR22642:SF2">
    <property type="entry name" value="PROTEIN LONG AFTER FAR-RED 3"/>
    <property type="match status" value="1"/>
</dbReference>
<dbReference type="PROSITE" id="PS51257">
    <property type="entry name" value="PROKAR_LIPOPROTEIN"/>
    <property type="match status" value="1"/>
</dbReference>
<dbReference type="RefSeq" id="WP_183460250.1">
    <property type="nucleotide sequence ID" value="NZ_JACHWZ010000010.1"/>
</dbReference>
<dbReference type="Gene3D" id="3.10.310.70">
    <property type="match status" value="1"/>
</dbReference>
<accession>A0A7W4WCL2</accession>
<keyword evidence="4" id="KW-1185">Reference proteome</keyword>
<name>A0A7W4WCL2_9GAMM</name>
<dbReference type="Proteomes" id="UP000535937">
    <property type="component" value="Unassembled WGS sequence"/>
</dbReference>
<dbReference type="Pfam" id="PF07969">
    <property type="entry name" value="Amidohydro_3"/>
    <property type="match status" value="1"/>
</dbReference>
<dbReference type="AlphaFoldDB" id="A0A7W4WCL2"/>
<gene>
    <name evidence="3" type="ORF">FHS09_002482</name>
</gene>